<dbReference type="Gene3D" id="3.30.70.330">
    <property type="match status" value="2"/>
</dbReference>
<dbReference type="AlphaFoldDB" id="A0A1E4S9R3"/>
<sequence length="350" mass="40811">MSPLNTDPRSVDPKELDKRISYDEIQDRWSFKDDNDHYEYNTVLNKWISMDNIDSSNHQESLIELKKRKLQQMKEEKLAKKKQRINTGVYVSNLPLDCDSVELNQLFSKYGVISQDLLTNKPRIKRYVNSNGQFKGDALIVYLKPESVDLAIQMLDDAPIRVGDNSNRIKVEKAQFKPENDTDDTSTPKERRVLDDKERELVKKRLRQLNSRIENWQGDDDNNVNLKWQKTMVLKRAFTLDELKEDPEVLQDIEEDIMEECGKFGKVEKIIVFDLEEEGVVLVRFTEPDSTTKCIEKMDGRYFAGQKLSATRYNGEHFNKSHDNNSSTQLATDSHEPDDNERLQHFIATS</sequence>
<dbReference type="InterPro" id="IPR035979">
    <property type="entry name" value="RBD_domain_sf"/>
</dbReference>
<accession>A0A1E4S9R3</accession>
<dbReference type="InterPro" id="IPR000504">
    <property type="entry name" value="RRM_dom"/>
</dbReference>
<dbReference type="GO" id="GO:0000398">
    <property type="term" value="P:mRNA splicing, via spliceosome"/>
    <property type="evidence" value="ECO:0007669"/>
    <property type="project" value="InterPro"/>
</dbReference>
<organism evidence="10 11">
    <name type="scientific">Cyberlindnera jadinii (strain ATCC 18201 / CBS 1600 / BCRC 20928 / JCM 3617 / NBRC 0987 / NRRL Y-1542)</name>
    <name type="common">Torula yeast</name>
    <name type="synonym">Candida utilis</name>
    <dbReference type="NCBI Taxonomy" id="983966"/>
    <lineage>
        <taxon>Eukaryota</taxon>
        <taxon>Fungi</taxon>
        <taxon>Dikarya</taxon>
        <taxon>Ascomycota</taxon>
        <taxon>Saccharomycotina</taxon>
        <taxon>Saccharomycetes</taxon>
        <taxon>Phaffomycetales</taxon>
        <taxon>Phaffomycetaceae</taxon>
        <taxon>Cyberlindnera</taxon>
    </lineage>
</organism>
<dbReference type="OrthoDB" id="10258585at2759"/>
<dbReference type="GO" id="GO:0005684">
    <property type="term" value="C:U2-type spliceosomal complex"/>
    <property type="evidence" value="ECO:0007669"/>
    <property type="project" value="TreeGrafter"/>
</dbReference>
<evidence type="ECO:0000259" key="9">
    <source>
        <dbReference type="PROSITE" id="PS50102"/>
    </source>
</evidence>
<feature type="region of interest" description="Disordered" evidence="8">
    <location>
        <begin position="315"/>
        <end position="350"/>
    </location>
</feature>
<dbReference type="PANTHER" id="PTHR15608:SF0">
    <property type="entry name" value="HIV TAT-SPECIFIC FACTOR 1"/>
    <property type="match status" value="1"/>
</dbReference>
<keyword evidence="11" id="KW-1185">Reference proteome</keyword>
<name>A0A1E4S9R3_CYBJN</name>
<evidence type="ECO:0000256" key="5">
    <source>
        <dbReference type="ARBA" id="ARBA00023187"/>
    </source>
</evidence>
<evidence type="ECO:0000313" key="11">
    <source>
        <dbReference type="Proteomes" id="UP000094389"/>
    </source>
</evidence>
<gene>
    <name evidence="10" type="ORF">CYBJADRAFT_165539</name>
</gene>
<keyword evidence="4 6" id="KW-0694">RNA-binding</keyword>
<evidence type="ECO:0000256" key="6">
    <source>
        <dbReference type="PROSITE-ProRule" id="PRU00176"/>
    </source>
</evidence>
<dbReference type="STRING" id="983966.A0A1E4S9R3"/>
<dbReference type="OMA" id="TRYNGEH"/>
<keyword evidence="5" id="KW-0508">mRNA splicing</keyword>
<keyword evidence="2" id="KW-0507">mRNA processing</keyword>
<evidence type="ECO:0000256" key="7">
    <source>
        <dbReference type="SAM" id="Coils"/>
    </source>
</evidence>
<protein>
    <recommendedName>
        <fullName evidence="9">RRM domain-containing protein</fullName>
    </recommendedName>
</protein>
<comment type="similarity">
    <text evidence="1">Belongs to the HTATSF1 family.</text>
</comment>
<evidence type="ECO:0000256" key="8">
    <source>
        <dbReference type="SAM" id="MobiDB-lite"/>
    </source>
</evidence>
<dbReference type="InterPro" id="IPR034393">
    <property type="entry name" value="TatSF1-like"/>
</dbReference>
<feature type="compositionally biased region" description="Basic and acidic residues" evidence="8">
    <location>
        <begin position="333"/>
        <end position="344"/>
    </location>
</feature>
<feature type="domain" description="RRM" evidence="9">
    <location>
        <begin position="87"/>
        <end position="176"/>
    </location>
</feature>
<evidence type="ECO:0000256" key="2">
    <source>
        <dbReference type="ARBA" id="ARBA00022664"/>
    </source>
</evidence>
<dbReference type="CDD" id="cd12281">
    <property type="entry name" value="RRM1_TatSF1_like"/>
    <property type="match status" value="1"/>
</dbReference>
<evidence type="ECO:0000256" key="4">
    <source>
        <dbReference type="ARBA" id="ARBA00022884"/>
    </source>
</evidence>
<dbReference type="InterPro" id="IPR034392">
    <property type="entry name" value="TatSF1-like_RRM1"/>
</dbReference>
<dbReference type="Proteomes" id="UP000094389">
    <property type="component" value="Unassembled WGS sequence"/>
</dbReference>
<dbReference type="InterPro" id="IPR012677">
    <property type="entry name" value="Nucleotide-bd_a/b_plait_sf"/>
</dbReference>
<keyword evidence="3" id="KW-0677">Repeat</keyword>
<dbReference type="PANTHER" id="PTHR15608">
    <property type="entry name" value="SPLICING FACTOR U2AF-ASSOCIATED PROTEIN 2"/>
    <property type="match status" value="1"/>
</dbReference>
<dbReference type="GeneID" id="30988486"/>
<evidence type="ECO:0000256" key="3">
    <source>
        <dbReference type="ARBA" id="ARBA00022737"/>
    </source>
</evidence>
<dbReference type="SMART" id="SM00360">
    <property type="entry name" value="RRM"/>
    <property type="match status" value="2"/>
</dbReference>
<dbReference type="SUPFAM" id="SSF54928">
    <property type="entry name" value="RNA-binding domain, RBD"/>
    <property type="match status" value="1"/>
</dbReference>
<dbReference type="GO" id="GO:0003723">
    <property type="term" value="F:RNA binding"/>
    <property type="evidence" value="ECO:0007669"/>
    <property type="project" value="UniProtKB-UniRule"/>
</dbReference>
<feature type="coiled-coil region" evidence="7">
    <location>
        <begin position="56"/>
        <end position="83"/>
    </location>
</feature>
<proteinExistence type="inferred from homology"/>
<evidence type="ECO:0000256" key="1">
    <source>
        <dbReference type="ARBA" id="ARBA00007747"/>
    </source>
</evidence>
<dbReference type="FunFam" id="3.30.70.330:FF:000105">
    <property type="entry name" value="HIV Tat-specific factor 1 homolog"/>
    <property type="match status" value="1"/>
</dbReference>
<dbReference type="EMBL" id="KV453925">
    <property type="protein sequence ID" value="ODV76224.1"/>
    <property type="molecule type" value="Genomic_DNA"/>
</dbReference>
<dbReference type="Pfam" id="PF00076">
    <property type="entry name" value="RRM_1"/>
    <property type="match status" value="2"/>
</dbReference>
<evidence type="ECO:0000313" key="10">
    <source>
        <dbReference type="EMBL" id="ODV76224.1"/>
    </source>
</evidence>
<reference evidence="10 11" key="1">
    <citation type="journal article" date="2016" name="Proc. Natl. Acad. Sci. U.S.A.">
        <title>Comparative genomics of biotechnologically important yeasts.</title>
        <authorList>
            <person name="Riley R."/>
            <person name="Haridas S."/>
            <person name="Wolfe K.H."/>
            <person name="Lopes M.R."/>
            <person name="Hittinger C.T."/>
            <person name="Goeker M."/>
            <person name="Salamov A.A."/>
            <person name="Wisecaver J.H."/>
            <person name="Long T.M."/>
            <person name="Calvey C.H."/>
            <person name="Aerts A.L."/>
            <person name="Barry K.W."/>
            <person name="Choi C."/>
            <person name="Clum A."/>
            <person name="Coughlan A.Y."/>
            <person name="Deshpande S."/>
            <person name="Douglass A.P."/>
            <person name="Hanson S.J."/>
            <person name="Klenk H.-P."/>
            <person name="LaButti K.M."/>
            <person name="Lapidus A."/>
            <person name="Lindquist E.A."/>
            <person name="Lipzen A.M."/>
            <person name="Meier-Kolthoff J.P."/>
            <person name="Ohm R.A."/>
            <person name="Otillar R.P."/>
            <person name="Pangilinan J.L."/>
            <person name="Peng Y."/>
            <person name="Rokas A."/>
            <person name="Rosa C.A."/>
            <person name="Scheuner C."/>
            <person name="Sibirny A.A."/>
            <person name="Slot J.C."/>
            <person name="Stielow J.B."/>
            <person name="Sun H."/>
            <person name="Kurtzman C.P."/>
            <person name="Blackwell M."/>
            <person name="Grigoriev I.V."/>
            <person name="Jeffries T.W."/>
        </authorList>
    </citation>
    <scope>NUCLEOTIDE SEQUENCE [LARGE SCALE GENOMIC DNA]</scope>
    <source>
        <strain evidence="11">ATCC 18201 / CBS 1600 / BCRC 20928 / JCM 3617 / NBRC 0987 / NRRL Y-1542</strain>
    </source>
</reference>
<dbReference type="GO" id="GO:0005686">
    <property type="term" value="C:U2 snRNP"/>
    <property type="evidence" value="ECO:0007669"/>
    <property type="project" value="TreeGrafter"/>
</dbReference>
<feature type="domain" description="RRM" evidence="9">
    <location>
        <begin position="236"/>
        <end position="315"/>
    </location>
</feature>
<dbReference type="PROSITE" id="PS50102">
    <property type="entry name" value="RRM"/>
    <property type="match status" value="2"/>
</dbReference>
<dbReference type="RefSeq" id="XP_020073263.1">
    <property type="nucleotide sequence ID" value="XM_020214090.1"/>
</dbReference>
<keyword evidence="7" id="KW-0175">Coiled coil</keyword>